<protein>
    <submittedName>
        <fullName evidence="3">Sensor histidine kinase</fullName>
    </submittedName>
</protein>
<evidence type="ECO:0000313" key="4">
    <source>
        <dbReference type="Proteomes" id="UP001597262"/>
    </source>
</evidence>
<sequence>MNIIGNGLLEFINRIFGFISPIFAMFVVEWFLPIRRKGWAKPLLYIGCWFFTGMVIFIGDPVNLPGTLLGFGAVLFLCCEGTWLQRLSITLILSSLGLSSSALVDSNYYLFDIGYLFRFTIWLLVFLALKRFAPKQEYHLPPSLWGLVDVLTLTPFAATLITVLLGDPYGRGNEMQDIILLPLVTLSSIGLLWAVVILARQHKLEQEKSFYQLNLLRYENLEQEQFQVRRLRHDMANHLQTMSSLPDQELREYLGQLLHSPAMGSSYRYSDNSIINAVWGAKQPLMEQMGIETEISVTVPAKLSIDGVDLCAVFANSLDNAIEACERLPVGQRTIKVKARADKGMFVLQVQNPLLEPPKKRNGRFATGKTDLAAHGFGLASIEEIARRYDGSVSITTEDGQFTLFLYLALLE</sequence>
<comment type="caution">
    <text evidence="3">The sequence shown here is derived from an EMBL/GenBank/DDBJ whole genome shotgun (WGS) entry which is preliminary data.</text>
</comment>
<dbReference type="PANTHER" id="PTHR40448:SF1">
    <property type="entry name" value="TWO-COMPONENT SENSOR HISTIDINE KINASE"/>
    <property type="match status" value="1"/>
</dbReference>
<feature type="transmembrane region" description="Helical" evidence="1">
    <location>
        <begin position="115"/>
        <end position="132"/>
    </location>
</feature>
<feature type="domain" description="Sensor histidine kinase NatK-like C-terminal" evidence="2">
    <location>
        <begin position="308"/>
        <end position="406"/>
    </location>
</feature>
<gene>
    <name evidence="3" type="ORF">ACFQ3W_17645</name>
</gene>
<reference evidence="4" key="1">
    <citation type="journal article" date="2019" name="Int. J. Syst. Evol. Microbiol.">
        <title>The Global Catalogue of Microorganisms (GCM) 10K type strain sequencing project: providing services to taxonomists for standard genome sequencing and annotation.</title>
        <authorList>
            <consortium name="The Broad Institute Genomics Platform"/>
            <consortium name="The Broad Institute Genome Sequencing Center for Infectious Disease"/>
            <person name="Wu L."/>
            <person name="Ma J."/>
        </authorList>
    </citation>
    <scope>NUCLEOTIDE SEQUENCE [LARGE SCALE GENOMIC DNA]</scope>
    <source>
        <strain evidence="4">CCUG 59189</strain>
    </source>
</reference>
<feature type="transmembrane region" description="Helical" evidence="1">
    <location>
        <begin position="39"/>
        <end position="58"/>
    </location>
</feature>
<dbReference type="EMBL" id="JBHTLM010000014">
    <property type="protein sequence ID" value="MFD1178116.1"/>
    <property type="molecule type" value="Genomic_DNA"/>
</dbReference>
<evidence type="ECO:0000313" key="3">
    <source>
        <dbReference type="EMBL" id="MFD1178116.1"/>
    </source>
</evidence>
<keyword evidence="3" id="KW-0418">Kinase</keyword>
<accession>A0ABW3S021</accession>
<feature type="transmembrane region" description="Helical" evidence="1">
    <location>
        <begin position="12"/>
        <end position="32"/>
    </location>
</feature>
<dbReference type="InterPro" id="IPR032834">
    <property type="entry name" value="NatK-like_C"/>
</dbReference>
<feature type="transmembrane region" description="Helical" evidence="1">
    <location>
        <begin position="178"/>
        <end position="199"/>
    </location>
</feature>
<organism evidence="3 4">
    <name type="scientific">Paenibacillus puldeungensis</name>
    <dbReference type="NCBI Taxonomy" id="696536"/>
    <lineage>
        <taxon>Bacteria</taxon>
        <taxon>Bacillati</taxon>
        <taxon>Bacillota</taxon>
        <taxon>Bacilli</taxon>
        <taxon>Bacillales</taxon>
        <taxon>Paenibacillaceae</taxon>
        <taxon>Paenibacillus</taxon>
    </lineage>
</organism>
<dbReference type="SUPFAM" id="SSF55874">
    <property type="entry name" value="ATPase domain of HSP90 chaperone/DNA topoisomerase II/histidine kinase"/>
    <property type="match status" value="1"/>
</dbReference>
<dbReference type="GO" id="GO:0016301">
    <property type="term" value="F:kinase activity"/>
    <property type="evidence" value="ECO:0007669"/>
    <property type="project" value="UniProtKB-KW"/>
</dbReference>
<keyword evidence="1" id="KW-0812">Transmembrane</keyword>
<feature type="transmembrane region" description="Helical" evidence="1">
    <location>
        <begin position="144"/>
        <end position="166"/>
    </location>
</feature>
<name>A0ABW3S021_9BACL</name>
<feature type="transmembrane region" description="Helical" evidence="1">
    <location>
        <begin position="64"/>
        <end position="84"/>
    </location>
</feature>
<proteinExistence type="predicted"/>
<dbReference type="PANTHER" id="PTHR40448">
    <property type="entry name" value="TWO-COMPONENT SENSOR HISTIDINE KINASE"/>
    <property type="match status" value="1"/>
</dbReference>
<dbReference type="RefSeq" id="WP_379320562.1">
    <property type="nucleotide sequence ID" value="NZ_JBHTLM010000014.1"/>
</dbReference>
<keyword evidence="4" id="KW-1185">Reference proteome</keyword>
<dbReference type="Gene3D" id="3.30.565.10">
    <property type="entry name" value="Histidine kinase-like ATPase, C-terminal domain"/>
    <property type="match status" value="1"/>
</dbReference>
<keyword evidence="1" id="KW-1133">Transmembrane helix</keyword>
<evidence type="ECO:0000256" key="1">
    <source>
        <dbReference type="SAM" id="Phobius"/>
    </source>
</evidence>
<dbReference type="Proteomes" id="UP001597262">
    <property type="component" value="Unassembled WGS sequence"/>
</dbReference>
<dbReference type="CDD" id="cd16935">
    <property type="entry name" value="HATPase_AgrC-ComD-like"/>
    <property type="match status" value="1"/>
</dbReference>
<evidence type="ECO:0000259" key="2">
    <source>
        <dbReference type="Pfam" id="PF14501"/>
    </source>
</evidence>
<dbReference type="InterPro" id="IPR036890">
    <property type="entry name" value="HATPase_C_sf"/>
</dbReference>
<keyword evidence="3" id="KW-0808">Transferase</keyword>
<keyword evidence="1" id="KW-0472">Membrane</keyword>
<dbReference type="Pfam" id="PF14501">
    <property type="entry name" value="HATPase_c_5"/>
    <property type="match status" value="1"/>
</dbReference>